<dbReference type="GO" id="GO:0005344">
    <property type="term" value="F:oxygen carrier activity"/>
    <property type="evidence" value="ECO:0007669"/>
    <property type="project" value="UniProtKB-KW"/>
</dbReference>
<dbReference type="KEGG" id="abq:ABAZ39_07410"/>
<evidence type="ECO:0000313" key="8">
    <source>
        <dbReference type="EMBL" id="PNQ96457.1"/>
    </source>
</evidence>
<dbReference type="Pfam" id="PF01814">
    <property type="entry name" value="Hemerythrin"/>
    <property type="match status" value="1"/>
</dbReference>
<organism evidence="6 10">
    <name type="scientific">Azospirillum argentinense</name>
    <dbReference type="NCBI Taxonomy" id="2970906"/>
    <lineage>
        <taxon>Bacteria</taxon>
        <taxon>Pseudomonadati</taxon>
        <taxon>Pseudomonadota</taxon>
        <taxon>Alphaproteobacteria</taxon>
        <taxon>Rhodospirillales</taxon>
        <taxon>Azospirillaceae</taxon>
        <taxon>Azospirillum</taxon>
    </lineage>
</organism>
<evidence type="ECO:0000313" key="10">
    <source>
        <dbReference type="Proteomes" id="UP000027186"/>
    </source>
</evidence>
<dbReference type="InterPro" id="IPR050669">
    <property type="entry name" value="Hemerythrin"/>
</dbReference>
<evidence type="ECO:0000256" key="3">
    <source>
        <dbReference type="ARBA" id="ARBA00022723"/>
    </source>
</evidence>
<dbReference type="InterPro" id="IPR012312">
    <property type="entry name" value="Hemerythrin-like"/>
</dbReference>
<dbReference type="PANTHER" id="PTHR37164">
    <property type="entry name" value="BACTERIOHEMERYTHRIN"/>
    <property type="match status" value="1"/>
</dbReference>
<feature type="domain" description="Hemerythrin-like" evidence="5">
    <location>
        <begin position="17"/>
        <end position="130"/>
    </location>
</feature>
<dbReference type="EMBL" id="POWG01000030">
    <property type="protein sequence ID" value="PNQ96457.1"/>
    <property type="molecule type" value="Genomic_DNA"/>
</dbReference>
<sequence>MGVITWRRQLSVGQPSIDEDHKHLIEYLNELDAALNSRSFMPVRVAKILMKLLEYTQQHFAREEKIMQAVHYPKFEEHVRQHHEAVRTLSELSAVFTRDPTHQNAERIYTFTANWLVHHIIMQDTQLTPYVRGVWV</sequence>
<dbReference type="EMBL" id="CP007793">
    <property type="protein sequence ID" value="AIB11827.1"/>
    <property type="molecule type" value="Genomic_DNA"/>
</dbReference>
<dbReference type="PANTHER" id="PTHR37164:SF1">
    <property type="entry name" value="BACTERIOHEMERYTHRIN"/>
    <property type="match status" value="1"/>
</dbReference>
<dbReference type="InterPro" id="IPR012827">
    <property type="entry name" value="Hemerythrin_metal-bd"/>
</dbReference>
<gene>
    <name evidence="6" type="ORF">ABAZ39_07410</name>
    <name evidence="8" type="ORF">C1S70_23470</name>
    <name evidence="9" type="ORF">D3093_02060</name>
    <name evidence="7" type="ORF">FH063_004028</name>
</gene>
<evidence type="ECO:0000313" key="13">
    <source>
        <dbReference type="Proteomes" id="UP000325333"/>
    </source>
</evidence>
<keyword evidence="2" id="KW-0813">Transport</keyword>
<reference evidence="9 12" key="3">
    <citation type="submission" date="2018-09" db="EMBL/GenBank/DDBJ databases">
        <title>Whole genome based analysis of evolution and adaptive divergence in Indian and Brazilian strains of Azospirillum brasilense.</title>
        <authorList>
            <person name="Singh C."/>
            <person name="Tripathi A.K."/>
        </authorList>
    </citation>
    <scope>NUCLEOTIDE SEQUENCE [LARGE SCALE GENOMIC DNA]</scope>
    <source>
        <strain evidence="9 12">MTCC4035</strain>
    </source>
</reference>
<dbReference type="Proteomes" id="UP000027186">
    <property type="component" value="Chromosome"/>
</dbReference>
<dbReference type="SUPFAM" id="SSF47188">
    <property type="entry name" value="Hemerythrin-like"/>
    <property type="match status" value="1"/>
</dbReference>
<dbReference type="NCBIfam" id="TIGR02481">
    <property type="entry name" value="hemeryth_dom"/>
    <property type="match status" value="1"/>
</dbReference>
<dbReference type="KEGG" id="aare:D3093_02060"/>
<dbReference type="NCBIfam" id="NF033749">
    <property type="entry name" value="bact_hemeryth"/>
    <property type="match status" value="1"/>
</dbReference>
<reference evidence="7 13" key="4">
    <citation type="submission" date="2019-07" db="EMBL/GenBank/DDBJ databases">
        <title>Genome sequencing of the stress-tolerant strain Azospirillum brasilense Az19.</title>
        <authorList>
            <person name="Maroniche G.A."/>
            <person name="Garcia J.E."/>
            <person name="Pagnussat L."/>
            <person name="Amenta M."/>
            <person name="Creus C.M."/>
        </authorList>
    </citation>
    <scope>NUCLEOTIDE SEQUENCE [LARGE SCALE GENOMIC DNA]</scope>
    <source>
        <strain evidence="7 13">Az19</strain>
    </source>
</reference>
<dbReference type="GO" id="GO:0046872">
    <property type="term" value="F:metal ion binding"/>
    <property type="evidence" value="ECO:0007669"/>
    <property type="project" value="UniProtKB-KW"/>
</dbReference>
<comment type="similarity">
    <text evidence="1">Belongs to the hemerythrin family.</text>
</comment>
<evidence type="ECO:0000313" key="11">
    <source>
        <dbReference type="Proteomes" id="UP000236268"/>
    </source>
</evidence>
<dbReference type="InterPro" id="IPR035938">
    <property type="entry name" value="Hemerythrin-like_sf"/>
</dbReference>
<dbReference type="EMBL" id="VEWN01000021">
    <property type="protein sequence ID" value="KAA1052721.1"/>
    <property type="molecule type" value="Genomic_DNA"/>
</dbReference>
<protein>
    <recommendedName>
        <fullName evidence="5">Hemerythrin-like domain-containing protein</fullName>
    </recommendedName>
</protein>
<evidence type="ECO:0000313" key="7">
    <source>
        <dbReference type="EMBL" id="KAA1052721.1"/>
    </source>
</evidence>
<evidence type="ECO:0000256" key="1">
    <source>
        <dbReference type="ARBA" id="ARBA00010587"/>
    </source>
</evidence>
<keyword evidence="4" id="KW-0408">Iron</keyword>
<reference evidence="6 10" key="1">
    <citation type="journal article" date="2014" name="Genome Announc.">
        <title>Complete Genome Sequence of the Model Rhizosphere Strain Azospirillum brasilense Az39, Successfully Applied in Agriculture.</title>
        <authorList>
            <person name="Rivera D."/>
            <person name="Revale S."/>
            <person name="Molina R."/>
            <person name="Gualpa J."/>
            <person name="Puente M."/>
            <person name="Maroniche G."/>
            <person name="Paris G."/>
            <person name="Baker D."/>
            <person name="Clavijo B."/>
            <person name="McLay K."/>
            <person name="Spaepen S."/>
            <person name="Perticari A."/>
            <person name="Vazquez M."/>
            <person name="Wisniewski-Dye F."/>
            <person name="Watkins C."/>
            <person name="Martinez-Abarca F."/>
            <person name="Vanderleyden J."/>
            <person name="Cassan F."/>
        </authorList>
    </citation>
    <scope>NUCLEOTIDE SEQUENCE [LARGE SCALE GENOMIC DNA]</scope>
    <source>
        <strain evidence="6 10">Az39</strain>
    </source>
</reference>
<dbReference type="RefSeq" id="WP_038528038.1">
    <property type="nucleotide sequence ID" value="NZ_CP007793.1"/>
</dbReference>
<reference evidence="8 11" key="2">
    <citation type="submission" date="2018-01" db="EMBL/GenBank/DDBJ databases">
        <title>Whole genome sequence of Azospirillum brasilense REC3 isolated from strawberry roots.</title>
        <authorList>
            <person name="Fontana C.A."/>
            <person name="Salazar S.M."/>
            <person name="Bassi D."/>
            <person name="Puglisi E."/>
            <person name="Lovaisa N.C."/>
            <person name="Toffoli L.M."/>
            <person name="Pedraza R."/>
            <person name="Cocconcelli P.S."/>
        </authorList>
    </citation>
    <scope>NUCLEOTIDE SEQUENCE [LARGE SCALE GENOMIC DNA]</scope>
    <source>
        <strain evidence="8 11">REC3</strain>
    </source>
</reference>
<evidence type="ECO:0000313" key="6">
    <source>
        <dbReference type="EMBL" id="AIB11827.1"/>
    </source>
</evidence>
<evidence type="ECO:0000256" key="4">
    <source>
        <dbReference type="ARBA" id="ARBA00023004"/>
    </source>
</evidence>
<dbReference type="CDD" id="cd12107">
    <property type="entry name" value="Hemerythrin"/>
    <property type="match status" value="1"/>
</dbReference>
<evidence type="ECO:0000259" key="5">
    <source>
        <dbReference type="Pfam" id="PF01814"/>
    </source>
</evidence>
<evidence type="ECO:0000313" key="9">
    <source>
        <dbReference type="EMBL" id="QCN94148.1"/>
    </source>
</evidence>
<keyword evidence="3" id="KW-0479">Metal-binding</keyword>
<proteinExistence type="inferred from homology"/>
<dbReference type="InterPro" id="IPR016131">
    <property type="entry name" value="Haemerythrin_Fe_BS"/>
</dbReference>
<dbReference type="AlphaFoldDB" id="A0A060DG70"/>
<evidence type="ECO:0000313" key="12">
    <source>
        <dbReference type="Proteomes" id="UP000298595"/>
    </source>
</evidence>
<dbReference type="EMBL" id="CP032321">
    <property type="protein sequence ID" value="QCN94148.1"/>
    <property type="molecule type" value="Genomic_DNA"/>
</dbReference>
<dbReference type="Gene3D" id="1.20.120.50">
    <property type="entry name" value="Hemerythrin-like"/>
    <property type="match status" value="1"/>
</dbReference>
<evidence type="ECO:0000256" key="2">
    <source>
        <dbReference type="ARBA" id="ARBA00022621"/>
    </source>
</evidence>
<accession>A0A060DG70</accession>
<name>A0A060DG70_9PROT</name>
<dbReference type="Proteomes" id="UP000236268">
    <property type="component" value="Unassembled WGS sequence"/>
</dbReference>
<dbReference type="Proteomes" id="UP000298595">
    <property type="component" value="Chromosome"/>
</dbReference>
<keyword evidence="2" id="KW-0561">Oxygen transport</keyword>
<dbReference type="Proteomes" id="UP000325333">
    <property type="component" value="Unassembled WGS sequence"/>
</dbReference>
<dbReference type="PROSITE" id="PS00550">
    <property type="entry name" value="HEMERYTHRINS"/>
    <property type="match status" value="1"/>
</dbReference>